<evidence type="ECO:0000256" key="1">
    <source>
        <dbReference type="SAM" id="MobiDB-lite"/>
    </source>
</evidence>
<name>A0AAQ3KM97_9LILI</name>
<dbReference type="Proteomes" id="UP001327560">
    <property type="component" value="Chromosome 6"/>
</dbReference>
<gene>
    <name evidence="2" type="ORF">Cni_G19976</name>
</gene>
<sequence length="77" mass="8043">MMAVEAFKELFPRKSFAFSSLPLIGLFSVLQDLTGRYGSSMGGRRPASEGEGKAAGGRKKGGGVRTMQAGRGSCRGS</sequence>
<protein>
    <submittedName>
        <fullName evidence="2">Uncharacterized protein</fullName>
    </submittedName>
</protein>
<reference evidence="2 3" key="1">
    <citation type="submission" date="2023-10" db="EMBL/GenBank/DDBJ databases">
        <title>Chromosome-scale genome assembly provides insights into flower coloration mechanisms of Canna indica.</title>
        <authorList>
            <person name="Li C."/>
        </authorList>
    </citation>
    <scope>NUCLEOTIDE SEQUENCE [LARGE SCALE GENOMIC DNA]</scope>
    <source>
        <tissue evidence="2">Flower</tissue>
    </source>
</reference>
<evidence type="ECO:0000313" key="2">
    <source>
        <dbReference type="EMBL" id="WOL11214.1"/>
    </source>
</evidence>
<accession>A0AAQ3KM97</accession>
<dbReference type="EMBL" id="CP136895">
    <property type="protein sequence ID" value="WOL11214.1"/>
    <property type="molecule type" value="Genomic_DNA"/>
</dbReference>
<evidence type="ECO:0000313" key="3">
    <source>
        <dbReference type="Proteomes" id="UP001327560"/>
    </source>
</evidence>
<feature type="region of interest" description="Disordered" evidence="1">
    <location>
        <begin position="38"/>
        <end position="77"/>
    </location>
</feature>
<keyword evidence="3" id="KW-1185">Reference proteome</keyword>
<dbReference type="AlphaFoldDB" id="A0AAQ3KM97"/>
<proteinExistence type="predicted"/>
<organism evidence="2 3">
    <name type="scientific">Canna indica</name>
    <name type="common">Indian-shot</name>
    <dbReference type="NCBI Taxonomy" id="4628"/>
    <lineage>
        <taxon>Eukaryota</taxon>
        <taxon>Viridiplantae</taxon>
        <taxon>Streptophyta</taxon>
        <taxon>Embryophyta</taxon>
        <taxon>Tracheophyta</taxon>
        <taxon>Spermatophyta</taxon>
        <taxon>Magnoliopsida</taxon>
        <taxon>Liliopsida</taxon>
        <taxon>Zingiberales</taxon>
        <taxon>Cannaceae</taxon>
        <taxon>Canna</taxon>
    </lineage>
</organism>